<proteinExistence type="predicted"/>
<protein>
    <submittedName>
        <fullName evidence="1">Uncharacterized protein</fullName>
    </submittedName>
</protein>
<dbReference type="Proteomes" id="UP000311919">
    <property type="component" value="Unassembled WGS sequence"/>
</dbReference>
<dbReference type="OrthoDB" id="6236425at2759"/>
<comment type="caution">
    <text evidence="1">The sequence shown here is derived from an EMBL/GenBank/DDBJ whole genome shotgun (WGS) entry which is preliminary data.</text>
</comment>
<accession>A0A4Z2DN60</accession>
<evidence type="ECO:0000313" key="2">
    <source>
        <dbReference type="Proteomes" id="UP000311919"/>
    </source>
</evidence>
<keyword evidence="2" id="KW-1185">Reference proteome</keyword>
<name>A0A4Z2DN60_SCHJA</name>
<evidence type="ECO:0000313" key="1">
    <source>
        <dbReference type="EMBL" id="TNN17822.1"/>
    </source>
</evidence>
<dbReference type="AlphaFoldDB" id="A0A4Z2DN60"/>
<gene>
    <name evidence="1" type="ORF">EWB00_010811</name>
</gene>
<sequence length="1001" mass="114784">MRGDTKIKELITIKNVDEIKSNSLSSKPNIIFIEKFIEPNTCSSDIWQLLDDLNQKARKARCKGKELNLSLATLLSGLTSEQEDFERARQLRQLGSRLFASLRPINLNENGSFTPVIVIIDGLEYLEDPLAKSPEGVKCIDWLFSCHVDKKESSVNEYGEINSGGLPNIPSRTRFIFTCSSSHYINRQLTKFPLINVIEYSSILGLKGNTVAKPLLTSIGNLEETEDSEENNLGADQQNDLFSLFTHLMNKETLMHNYEIKMDNQFTLYSMIKHRLQIMEDRLKNPVINKLYKNWCLKENALARKIFIHELYITSFSFPSIANIKDIFNWDDYIERLLATQSIWQLLLYLLQQWAIEFEHNIITFEEEVSMKASPENRNKYSKLYTLSNDKEDTLHRIDFKALLRKSITQLSKDWTLGLVGLVFHTLVAAFQFTWSKEDKYAGQDEISGFRFQDILHILSYINLQQYYVHQSVLPSTIMALHSPLLNYYCLRIFHRAGAFSQRTDGGILSQTNFNGYLKFNHEIIHSVMRQLLARDNDATGVQLPLITTALQWCKETEQNNGLLSILLRGCSQDIAKESHNSLVNYSLQLIENNIYKSKPKITFKNIGHKIQVALSLIESNKMTSTNNQPPKVKSFNQINNSDTLLIPMMQKHSTSLRASLQLVPDIYRISIKFSDLFANNISVTSQQLSLNNCAHMRHILLLTEIMNYLVTKPNYPITYGFLSRLMMAQIEIICIVNDLNGIKTVLNNLEFILLHPCFLLCLAFSTYATDVFTGSITNLHLLVAFWLIIEHSFALINKYCDKDKIDYDISSSDSNVINETITDGKFRSNTYKVVKRSTSKLYELAQSALEYLQHKSCPKENNNVSSGLYERFAKLEELPGDNNLVSLTWIISELMYCLGNELESVQILSKLAKYFINCKRLNNAGVLQLSHLGLSIVKKLRYLRSETDESIENSLTLYQSVVYETELKATEYLNESSVLLAYNEENCKLTEQRISTALGK</sequence>
<reference evidence="1 2" key="1">
    <citation type="submission" date="2019-03" db="EMBL/GenBank/DDBJ databases">
        <title>An improved genome assembly of the fluke Schistosoma japonicum.</title>
        <authorList>
            <person name="Hu W."/>
            <person name="Luo F."/>
            <person name="Yin M."/>
            <person name="Mo X."/>
            <person name="Sun C."/>
            <person name="Wu Q."/>
            <person name="Zhu B."/>
            <person name="Xiang M."/>
            <person name="Wang J."/>
            <person name="Wang Y."/>
            <person name="Zhang T."/>
            <person name="Xu B."/>
            <person name="Zheng H."/>
            <person name="Feng Z."/>
        </authorList>
    </citation>
    <scope>NUCLEOTIDE SEQUENCE [LARGE SCALE GENOMIC DNA]</scope>
    <source>
        <strain evidence="1">HuSjv2</strain>
        <tissue evidence="1">Worms</tissue>
    </source>
</reference>
<dbReference type="EMBL" id="SKCS01000086">
    <property type="protein sequence ID" value="TNN17822.1"/>
    <property type="molecule type" value="Genomic_DNA"/>
</dbReference>
<organism evidence="1 2">
    <name type="scientific">Schistosoma japonicum</name>
    <name type="common">Blood fluke</name>
    <dbReference type="NCBI Taxonomy" id="6182"/>
    <lineage>
        <taxon>Eukaryota</taxon>
        <taxon>Metazoa</taxon>
        <taxon>Spiralia</taxon>
        <taxon>Lophotrochozoa</taxon>
        <taxon>Platyhelminthes</taxon>
        <taxon>Trematoda</taxon>
        <taxon>Digenea</taxon>
        <taxon>Strigeidida</taxon>
        <taxon>Schistosomatoidea</taxon>
        <taxon>Schistosomatidae</taxon>
        <taxon>Schistosoma</taxon>
    </lineage>
</organism>